<evidence type="ECO:0000256" key="7">
    <source>
        <dbReference type="ARBA" id="ARBA00022842"/>
    </source>
</evidence>
<dbReference type="InterPro" id="IPR048355">
    <property type="entry name" value="MS_C"/>
</dbReference>
<keyword evidence="16" id="KW-0012">Acyltransferase</keyword>
<evidence type="ECO:0000256" key="8">
    <source>
        <dbReference type="ARBA" id="ARBA00023097"/>
    </source>
</evidence>
<keyword evidence="8 10" id="KW-0558">Oxidation</keyword>
<dbReference type="GO" id="GO:0004474">
    <property type="term" value="F:malate synthase activity"/>
    <property type="evidence" value="ECO:0007669"/>
    <property type="project" value="UniProtKB-UniRule"/>
</dbReference>
<evidence type="ECO:0000259" key="14">
    <source>
        <dbReference type="Pfam" id="PF20658"/>
    </source>
</evidence>
<feature type="binding site" evidence="10">
    <location>
        <position position="539"/>
    </location>
    <ligand>
        <name>acetyl-CoA</name>
        <dbReference type="ChEBI" id="CHEBI:57288"/>
    </ligand>
</feature>
<keyword evidence="6 10" id="KW-0479">Metal-binding</keyword>
<evidence type="ECO:0000259" key="13">
    <source>
        <dbReference type="Pfam" id="PF20656"/>
    </source>
</evidence>
<comment type="cofactor">
    <cofactor evidence="1 10">
        <name>Mg(2+)</name>
        <dbReference type="ChEBI" id="CHEBI:18420"/>
    </cofactor>
</comment>
<feature type="domain" description="Malate synthase G alpha-beta insertion" evidence="14">
    <location>
        <begin position="157"/>
        <end position="222"/>
    </location>
</feature>
<sequence>MADRIEKGGLMWDAGLAAFIENEAIPGSGVEADAIWHGMAALNTAFGEKNAALLAKRDELQGKIDAWHVEQAGKPHDGEAYMRFLGEIGYLEAEPEEVSAEPKNIDSEISSVAGPQLVVPVTNARFALNAANARWGSLYDALYGSDALGSPAPKGPYDAERGKAVVAWAKAHLDEVVPLKKGSWADVTTMAPGGGGKFMIIAGKHATELADASQYAGCNRDEKGLLTDVFLRANGLHIVLFIDRKDPVGAADPAGIVDIFLEAAVSTIIDFEDSVAVVDAEDKTLALRNWLGLMKGDLTAQVGSGEAAYTRELNPDIGFTAPNGLPQLLKGRSLMLVRNTDMLVKTDAVTSPEGAPLFEGLIDALLTALCGCHDLRREGGPMNSPKGSIYIVKPKMHGPEEVAFTCQVFAAVEQVLGLPAETIKIGIMDEEHRMSANLMGAVAAAGARIAFINTGFLDRTGSEIFTMMQAGPAMARGEMKSAPWLMAYEDRNVDIGLACGLKGRAQIGKGMWARPDDMAAMLAEKGGHLQAGATCAWVPSPTAATLHATHYHKVNVFQTLFDLSEAAGGQVRQPLSALLTLPLMEVRPDDAAIAAEVDGACQSILGYVVRWIDQGVGCSKVPDINDVALMEDRATLRISMQALGNWLKHEVITEDQVMDAMRRMAEKVDGQNAGDPAYKPMAPEFSGIAFQAACDIVFKARQQPSGYTQQILQQRRLEAKAAG</sequence>
<dbReference type="EMBL" id="JADQAZ010000001">
    <property type="protein sequence ID" value="MBT0956269.1"/>
    <property type="molecule type" value="Genomic_DNA"/>
</dbReference>
<comment type="function">
    <text evidence="10">Involved in the glycolate utilization. Catalyzes the condensation and subsequent hydrolysis of acetyl-coenzyme A (acetyl-CoA) and glyoxylate to form malate and CoA.</text>
</comment>
<comment type="pathway">
    <text evidence="10">Carbohydrate metabolism; glyoxylate cycle; (S)-malate from isocitrate: step 2/2.</text>
</comment>
<keyword evidence="7 10" id="KW-0460">Magnesium</keyword>
<feature type="active site" description="Proton donor" evidence="10 11">
    <location>
        <position position="632"/>
    </location>
</feature>
<dbReference type="InterPro" id="IPR006253">
    <property type="entry name" value="Malate_synthG"/>
</dbReference>
<dbReference type="Pfam" id="PF01274">
    <property type="entry name" value="MS_TIM-barrel"/>
    <property type="match status" value="1"/>
</dbReference>
<dbReference type="InterPro" id="IPR044856">
    <property type="entry name" value="Malate_synth_C_sf"/>
</dbReference>
<dbReference type="GO" id="GO:0009436">
    <property type="term" value="P:glyoxylate catabolic process"/>
    <property type="evidence" value="ECO:0007669"/>
    <property type="project" value="TreeGrafter"/>
</dbReference>
<feature type="binding site" evidence="10">
    <location>
        <begin position="125"/>
        <end position="126"/>
    </location>
    <ligand>
        <name>acetyl-CoA</name>
        <dbReference type="ChEBI" id="CHEBI:57288"/>
    </ligand>
</feature>
<keyword evidence="17" id="KW-1185">Reference proteome</keyword>
<dbReference type="Proteomes" id="UP001315686">
    <property type="component" value="Unassembled WGS sequence"/>
</dbReference>
<dbReference type="GO" id="GO:0000287">
    <property type="term" value="F:magnesium ion binding"/>
    <property type="evidence" value="ECO:0007669"/>
    <property type="project" value="TreeGrafter"/>
</dbReference>
<dbReference type="Gene3D" id="3.20.20.360">
    <property type="entry name" value="Malate synthase, domain 3"/>
    <property type="match status" value="2"/>
</dbReference>
<dbReference type="SUPFAM" id="SSF51645">
    <property type="entry name" value="Malate synthase G"/>
    <property type="match status" value="1"/>
</dbReference>
<dbReference type="NCBIfam" id="NF002825">
    <property type="entry name" value="PRK02999.1"/>
    <property type="match status" value="1"/>
</dbReference>
<keyword evidence="2 10" id="KW-0329">Glyoxylate bypass</keyword>
<organism evidence="16 17">
    <name type="scientific">Harenicola maris</name>
    <dbReference type="NCBI Taxonomy" id="2841044"/>
    <lineage>
        <taxon>Bacteria</taxon>
        <taxon>Pseudomonadati</taxon>
        <taxon>Pseudomonadota</taxon>
        <taxon>Alphaproteobacteria</taxon>
        <taxon>Rhodobacterales</taxon>
        <taxon>Paracoccaceae</taxon>
        <taxon>Harenicola</taxon>
    </lineage>
</organism>
<evidence type="ECO:0000259" key="15">
    <source>
        <dbReference type="Pfam" id="PF20659"/>
    </source>
</evidence>
<dbReference type="InterPro" id="IPR046363">
    <property type="entry name" value="MS_N_TIM-barrel_dom"/>
</dbReference>
<comment type="caution">
    <text evidence="10">Lacks conserved residue(s) required for the propagation of feature annotation.</text>
</comment>
<comment type="subunit">
    <text evidence="10">Monomer.</text>
</comment>
<feature type="binding site" evidence="10">
    <location>
        <begin position="455"/>
        <end position="458"/>
    </location>
    <ligand>
        <name>glyoxylate</name>
        <dbReference type="ChEBI" id="CHEBI:36655"/>
    </ligand>
</feature>
<dbReference type="PANTHER" id="PTHR42739:SF1">
    <property type="entry name" value="MALATE SYNTHASE G"/>
    <property type="match status" value="1"/>
</dbReference>
<feature type="binding site" evidence="10">
    <location>
        <position position="274"/>
    </location>
    <ligand>
        <name>acetyl-CoA</name>
        <dbReference type="ChEBI" id="CHEBI:57288"/>
    </ligand>
</feature>
<protein>
    <recommendedName>
        <fullName evidence="10">Malate synthase G</fullName>
        <ecNumber evidence="10">2.3.3.9</ecNumber>
    </recommendedName>
</protein>
<dbReference type="GO" id="GO:0006099">
    <property type="term" value="P:tricarboxylic acid cycle"/>
    <property type="evidence" value="ECO:0007669"/>
    <property type="project" value="UniProtKB-KW"/>
</dbReference>
<evidence type="ECO:0000256" key="11">
    <source>
        <dbReference type="PIRSR" id="PIRSR601465-50"/>
    </source>
</evidence>
<feature type="active site" description="Proton acceptor" evidence="10 11">
    <location>
        <position position="338"/>
    </location>
</feature>
<dbReference type="Gene3D" id="1.20.1220.12">
    <property type="entry name" value="Malate synthase, domain III"/>
    <property type="match status" value="1"/>
</dbReference>
<dbReference type="Pfam" id="PF20656">
    <property type="entry name" value="MS_N"/>
    <property type="match status" value="1"/>
</dbReference>
<dbReference type="GO" id="GO:0005829">
    <property type="term" value="C:cytosol"/>
    <property type="evidence" value="ECO:0007669"/>
    <property type="project" value="TreeGrafter"/>
</dbReference>
<feature type="binding site" evidence="10">
    <location>
        <position position="311"/>
    </location>
    <ligand>
        <name>acetyl-CoA</name>
        <dbReference type="ChEBI" id="CHEBI:57288"/>
    </ligand>
</feature>
<dbReference type="InterPro" id="IPR048356">
    <property type="entry name" value="MS_N"/>
</dbReference>
<evidence type="ECO:0000256" key="4">
    <source>
        <dbReference type="ARBA" id="ARBA00022532"/>
    </source>
</evidence>
<dbReference type="GO" id="GO:0006097">
    <property type="term" value="P:glyoxylate cycle"/>
    <property type="evidence" value="ECO:0007669"/>
    <property type="project" value="UniProtKB-UniRule"/>
</dbReference>
<proteinExistence type="inferred from homology"/>
<comment type="similarity">
    <text evidence="10">Belongs to the malate synthase family. GlcB subfamily.</text>
</comment>
<evidence type="ECO:0000256" key="9">
    <source>
        <dbReference type="ARBA" id="ARBA00047918"/>
    </source>
</evidence>
<evidence type="ECO:0000256" key="2">
    <source>
        <dbReference type="ARBA" id="ARBA00022435"/>
    </source>
</evidence>
<evidence type="ECO:0000256" key="10">
    <source>
        <dbReference type="HAMAP-Rule" id="MF_00641"/>
    </source>
</evidence>
<feature type="binding site" evidence="10">
    <location>
        <position position="338"/>
    </location>
    <ligand>
        <name>glyoxylate</name>
        <dbReference type="ChEBI" id="CHEBI:36655"/>
    </ligand>
</feature>
<dbReference type="InterPro" id="IPR048357">
    <property type="entry name" value="MSG_insertion"/>
</dbReference>
<evidence type="ECO:0000313" key="16">
    <source>
        <dbReference type="EMBL" id="MBT0956269.1"/>
    </source>
</evidence>
<dbReference type="EC" id="2.3.3.9" evidence="10"/>
<keyword evidence="4 10" id="KW-0816">Tricarboxylic acid cycle</keyword>
<feature type="domain" description="Malate synthase TIM barrel" evidence="12">
    <location>
        <begin position="335"/>
        <end position="564"/>
    </location>
</feature>
<keyword evidence="3 10" id="KW-0963">Cytoplasm</keyword>
<feature type="domain" description="Malate synthase C-terminal" evidence="15">
    <location>
        <begin position="593"/>
        <end position="686"/>
    </location>
</feature>
<dbReference type="RefSeq" id="WP_327792475.1">
    <property type="nucleotide sequence ID" value="NZ_JADQAZ010000001.1"/>
</dbReference>
<dbReference type="Pfam" id="PF20659">
    <property type="entry name" value="MS_C"/>
    <property type="match status" value="1"/>
</dbReference>
<feature type="binding site" evidence="10">
    <location>
        <position position="430"/>
    </location>
    <ligand>
        <name>glyoxylate</name>
        <dbReference type="ChEBI" id="CHEBI:36655"/>
    </ligand>
</feature>
<name>A0AAP2CKT4_9RHOB</name>
<evidence type="ECO:0000256" key="3">
    <source>
        <dbReference type="ARBA" id="ARBA00022490"/>
    </source>
</evidence>
<comment type="subcellular location">
    <subcellularLocation>
        <location evidence="10">Cytoplasm</location>
    </subcellularLocation>
</comment>
<dbReference type="PANTHER" id="PTHR42739">
    <property type="entry name" value="MALATE SYNTHASE G"/>
    <property type="match status" value="1"/>
</dbReference>
<reference evidence="16 17" key="1">
    <citation type="journal article" date="2021" name="Arch. Microbiol.">
        <title>Harenicola maris gen. nov., sp. nov. isolated from the Sea of Japan shallow sediments.</title>
        <authorList>
            <person name="Romanenko L.A."/>
            <person name="Kurilenko V.V."/>
            <person name="Chernysheva N.Y."/>
            <person name="Tekutyeva L.A."/>
            <person name="Velansky P.V."/>
            <person name="Svetashev V.I."/>
            <person name="Isaeva M.P."/>
        </authorList>
    </citation>
    <scope>NUCLEOTIDE SEQUENCE [LARGE SCALE GENOMIC DNA]</scope>
    <source>
        <strain evidence="16 17">KMM 3653</strain>
    </source>
</reference>
<dbReference type="InterPro" id="IPR001465">
    <property type="entry name" value="Malate_synthase_TIM"/>
</dbReference>
<evidence type="ECO:0000256" key="6">
    <source>
        <dbReference type="ARBA" id="ARBA00022723"/>
    </source>
</evidence>
<feature type="modified residue" description="Cysteine sulfenic acid (-SOH)" evidence="10">
    <location>
        <position position="618"/>
    </location>
</feature>
<evidence type="ECO:0000259" key="12">
    <source>
        <dbReference type="Pfam" id="PF01274"/>
    </source>
</evidence>
<evidence type="ECO:0000313" key="17">
    <source>
        <dbReference type="Proteomes" id="UP001315686"/>
    </source>
</evidence>
<accession>A0AAP2CKT4</accession>
<keyword evidence="5 10" id="KW-0808">Transferase</keyword>
<gene>
    <name evidence="10" type="primary">glcB</name>
    <name evidence="16" type="ORF">IV417_02625</name>
</gene>
<feature type="domain" description="Malate synthase N-terminal" evidence="13">
    <location>
        <begin position="18"/>
        <end position="71"/>
    </location>
</feature>
<evidence type="ECO:0000256" key="5">
    <source>
        <dbReference type="ARBA" id="ARBA00022679"/>
    </source>
</evidence>
<feature type="binding site" evidence="10">
    <location>
        <position position="458"/>
    </location>
    <ligand>
        <name>Mg(2+)</name>
        <dbReference type="ChEBI" id="CHEBI:18420"/>
    </ligand>
</feature>
<comment type="catalytic activity">
    <reaction evidence="9 10">
        <text>glyoxylate + acetyl-CoA + H2O = (S)-malate + CoA + H(+)</text>
        <dbReference type="Rhea" id="RHEA:18181"/>
        <dbReference type="ChEBI" id="CHEBI:15377"/>
        <dbReference type="ChEBI" id="CHEBI:15378"/>
        <dbReference type="ChEBI" id="CHEBI:15589"/>
        <dbReference type="ChEBI" id="CHEBI:36655"/>
        <dbReference type="ChEBI" id="CHEBI:57287"/>
        <dbReference type="ChEBI" id="CHEBI:57288"/>
        <dbReference type="EC" id="2.3.3.9"/>
    </reaction>
</comment>
<dbReference type="HAMAP" id="MF_00641">
    <property type="entry name" value="Malate_synth_G"/>
    <property type="match status" value="1"/>
</dbReference>
<dbReference type="Pfam" id="PF20658">
    <property type="entry name" value="MSG_insertion"/>
    <property type="match status" value="1"/>
</dbReference>
<feature type="binding site" evidence="10">
    <location>
        <position position="430"/>
    </location>
    <ligand>
        <name>Mg(2+)</name>
        <dbReference type="ChEBI" id="CHEBI:18420"/>
    </ligand>
</feature>
<evidence type="ECO:0000256" key="1">
    <source>
        <dbReference type="ARBA" id="ARBA00001946"/>
    </source>
</evidence>
<dbReference type="InterPro" id="IPR011076">
    <property type="entry name" value="Malate_synth_sf"/>
</dbReference>
<comment type="caution">
    <text evidence="16">The sequence shown here is derived from an EMBL/GenBank/DDBJ whole genome shotgun (WGS) entry which is preliminary data.</text>
</comment>
<dbReference type="AlphaFoldDB" id="A0AAP2CKT4"/>
<feature type="binding site" evidence="10">
    <location>
        <position position="118"/>
    </location>
    <ligand>
        <name>acetyl-CoA</name>
        <dbReference type="ChEBI" id="CHEBI:57288"/>
    </ligand>
</feature>